<dbReference type="SUPFAM" id="SSF53756">
    <property type="entry name" value="UDP-Glycosyltransferase/glycogen phosphorylase"/>
    <property type="match status" value="1"/>
</dbReference>
<evidence type="ECO:0000259" key="1">
    <source>
        <dbReference type="Pfam" id="PF02350"/>
    </source>
</evidence>
<name>A0ABN6PCC8_9EURY</name>
<dbReference type="EMBL" id="AP025698">
    <property type="protein sequence ID" value="BDH79159.1"/>
    <property type="molecule type" value="Genomic_DNA"/>
</dbReference>
<dbReference type="InterPro" id="IPR003331">
    <property type="entry name" value="UDP_GlcNAc_Epimerase_2_dom"/>
</dbReference>
<dbReference type="Proteomes" id="UP000831817">
    <property type="component" value="Chromosome"/>
</dbReference>
<organism evidence="2 3">
    <name type="scientific">Methanothermobacter tenebrarum</name>
    <dbReference type="NCBI Taxonomy" id="680118"/>
    <lineage>
        <taxon>Archaea</taxon>
        <taxon>Methanobacteriati</taxon>
        <taxon>Methanobacteriota</taxon>
        <taxon>Methanomada group</taxon>
        <taxon>Methanobacteria</taxon>
        <taxon>Methanobacteriales</taxon>
        <taxon>Methanobacteriaceae</taxon>
        <taxon>Methanothermobacter</taxon>
    </lineage>
</organism>
<dbReference type="NCBIfam" id="TIGR00236">
    <property type="entry name" value="wecB"/>
    <property type="match status" value="1"/>
</dbReference>
<dbReference type="RefSeq" id="WP_248564998.1">
    <property type="nucleotide sequence ID" value="NZ_AP025698.1"/>
</dbReference>
<feature type="domain" description="UDP-N-acetylglucosamine 2-epimerase" evidence="1">
    <location>
        <begin position="22"/>
        <end position="357"/>
    </location>
</feature>
<proteinExistence type="predicted"/>
<protein>
    <submittedName>
        <fullName evidence="2">UDP-N-acetylglucosamine 2-epimerase (Non-hydrolyzing)</fullName>
    </submittedName>
</protein>
<accession>A0ABN6PCC8</accession>
<dbReference type="GeneID" id="71965052"/>
<keyword evidence="3" id="KW-1185">Reference proteome</keyword>
<dbReference type="Gene3D" id="3.40.50.2000">
    <property type="entry name" value="Glycogen Phosphorylase B"/>
    <property type="match status" value="2"/>
</dbReference>
<dbReference type="PANTHER" id="PTHR43174">
    <property type="entry name" value="UDP-N-ACETYLGLUCOSAMINE 2-EPIMERASE"/>
    <property type="match status" value="1"/>
</dbReference>
<reference evidence="2 3" key="1">
    <citation type="submission" date="2022-04" db="EMBL/GenBank/DDBJ databases">
        <title>Complete genome of Methanothermobacter tenebrarum strain RMAS.</title>
        <authorList>
            <person name="Nakamura K."/>
            <person name="Oshima K."/>
            <person name="Hattori M."/>
            <person name="Kamagata Y."/>
            <person name="Takamizawa K."/>
        </authorList>
    </citation>
    <scope>NUCLEOTIDE SEQUENCE [LARGE SCALE GENOMIC DNA]</scope>
    <source>
        <strain evidence="2 3">RMAS</strain>
    </source>
</reference>
<dbReference type="InterPro" id="IPR029767">
    <property type="entry name" value="WecB-like"/>
</dbReference>
<evidence type="ECO:0000313" key="2">
    <source>
        <dbReference type="EMBL" id="BDH79159.1"/>
    </source>
</evidence>
<dbReference type="CDD" id="cd03786">
    <property type="entry name" value="GTB_UDP-GlcNAc_2-Epimerase"/>
    <property type="match status" value="1"/>
</dbReference>
<evidence type="ECO:0000313" key="3">
    <source>
        <dbReference type="Proteomes" id="UP000831817"/>
    </source>
</evidence>
<sequence length="434" mass="49211">MKIAIVIGTRPEIIKMAPVIDEIKKRNIEFSLIHTGQHYDHEMSQQFFQDLELPKPDHYIGVGSKSHAKMTAATMKGLEDILKEEKPDIVMVQGDTNAVLAGALVASKMHIPVGHVEAGLRSFDKTMPEEINRIVADTCTHLYYTPTEKAALNLLFEGADPENIIITGNTIVDACLRNLQIAKHKSNIRFPSDKIITLTMHRAENVDNKARLKSITQALLELDEFMIIFPVHPRTRKNLEKFHLYKPLAEAEHIKLIKPLGYLDFLLLLSKSYVVLTDSGGLQEEAITLNIPCLTLRYNTERPETVEAGGNILVGADKKRIIETLRLIQENPNFRMKMINAPNPYGDGKASEKIINATLDFHNKGKLTIKPPENILPDFQRELHFIEEDITVESLEKRDKCKVRIVYDGTKPRFPHQTMNLKGKQIICDTYKIL</sequence>
<dbReference type="PANTHER" id="PTHR43174:SF1">
    <property type="entry name" value="UDP-N-ACETYLGLUCOSAMINE 2-EPIMERASE"/>
    <property type="match status" value="1"/>
</dbReference>
<gene>
    <name evidence="2" type="ORF">MTTB_05380</name>
</gene>
<dbReference type="Pfam" id="PF02350">
    <property type="entry name" value="Epimerase_2"/>
    <property type="match status" value="1"/>
</dbReference>